<evidence type="ECO:0000256" key="2">
    <source>
        <dbReference type="ARBA" id="ARBA00022448"/>
    </source>
</evidence>
<dbReference type="InterPro" id="IPR036259">
    <property type="entry name" value="MFS_trans_sf"/>
</dbReference>
<feature type="transmembrane region" description="Helical" evidence="7">
    <location>
        <begin position="108"/>
        <end position="134"/>
    </location>
</feature>
<dbReference type="Pfam" id="PF07690">
    <property type="entry name" value="MFS_1"/>
    <property type="match status" value="1"/>
</dbReference>
<feature type="transmembrane region" description="Helical" evidence="7">
    <location>
        <begin position="383"/>
        <end position="405"/>
    </location>
</feature>
<feature type="domain" description="Major facilitator superfamily (MFS) profile" evidence="8">
    <location>
        <begin position="226"/>
        <end position="419"/>
    </location>
</feature>
<evidence type="ECO:0000256" key="5">
    <source>
        <dbReference type="ARBA" id="ARBA00022989"/>
    </source>
</evidence>
<feature type="transmembrane region" description="Helical" evidence="7">
    <location>
        <begin position="264"/>
        <end position="285"/>
    </location>
</feature>
<dbReference type="SUPFAM" id="SSF103473">
    <property type="entry name" value="MFS general substrate transporter"/>
    <property type="match status" value="1"/>
</dbReference>
<feature type="transmembrane region" description="Helical" evidence="7">
    <location>
        <begin position="175"/>
        <end position="193"/>
    </location>
</feature>
<feature type="transmembrane region" description="Helical" evidence="7">
    <location>
        <begin position="32"/>
        <end position="49"/>
    </location>
</feature>
<feature type="transmembrane region" description="Helical" evidence="7">
    <location>
        <begin position="320"/>
        <end position="343"/>
    </location>
</feature>
<feature type="transmembrane region" description="Helical" evidence="7">
    <location>
        <begin position="229"/>
        <end position="252"/>
    </location>
</feature>
<keyword evidence="5 7" id="KW-1133">Transmembrane helix</keyword>
<evidence type="ECO:0000313" key="10">
    <source>
        <dbReference type="Proteomes" id="UP000609346"/>
    </source>
</evidence>
<dbReference type="PROSITE" id="PS50850">
    <property type="entry name" value="MFS"/>
    <property type="match status" value="1"/>
</dbReference>
<keyword evidence="4 7" id="KW-0812">Transmembrane</keyword>
<reference evidence="9 10" key="1">
    <citation type="submission" date="2020-09" db="EMBL/GenBank/DDBJ databases">
        <title>Paenibacillus sp. strain PR3 16S rRNA gene Genome sequencing and assembly.</title>
        <authorList>
            <person name="Kim J."/>
        </authorList>
    </citation>
    <scope>NUCLEOTIDE SEQUENCE [LARGE SCALE GENOMIC DNA]</scope>
    <source>
        <strain evidence="9 10">PR3</strain>
    </source>
</reference>
<evidence type="ECO:0000313" key="9">
    <source>
        <dbReference type="EMBL" id="MBD3919060.1"/>
    </source>
</evidence>
<keyword evidence="2" id="KW-0813">Transport</keyword>
<dbReference type="PANTHER" id="PTHR43266:SF2">
    <property type="entry name" value="MAJOR FACILITATOR SUPERFAMILY (MFS) PROFILE DOMAIN-CONTAINING PROTEIN"/>
    <property type="match status" value="1"/>
</dbReference>
<feature type="transmembrane region" description="Helical" evidence="7">
    <location>
        <begin position="55"/>
        <end position="77"/>
    </location>
</feature>
<comment type="subcellular location">
    <subcellularLocation>
        <location evidence="1">Cell membrane</location>
        <topology evidence="1">Multi-pass membrane protein</topology>
    </subcellularLocation>
</comment>
<dbReference type="InterPro" id="IPR011701">
    <property type="entry name" value="MFS"/>
</dbReference>
<comment type="caution">
    <text evidence="9">The sequence shown here is derived from an EMBL/GenBank/DDBJ whole genome shotgun (WGS) entry which is preliminary data.</text>
</comment>
<evidence type="ECO:0000256" key="7">
    <source>
        <dbReference type="SAM" id="Phobius"/>
    </source>
</evidence>
<keyword evidence="10" id="KW-1185">Reference proteome</keyword>
<evidence type="ECO:0000259" key="8">
    <source>
        <dbReference type="PROSITE" id="PS50850"/>
    </source>
</evidence>
<dbReference type="RefSeq" id="WP_191203333.1">
    <property type="nucleotide sequence ID" value="NZ_JACXZA010000002.1"/>
</dbReference>
<evidence type="ECO:0000256" key="6">
    <source>
        <dbReference type="ARBA" id="ARBA00023136"/>
    </source>
</evidence>
<name>A0ABR8MTU5_9BACL</name>
<sequence length="419" mass="45145">MSVTTEQTSTYRAVMRNSNFMKLLSGQTVSQLGDALSFVIIPLLIYQMTHSSTNLVLGFIIESLPWIVLGPLAGVFIDRLNKRMLLVSIDLIRCFLIAGIFFTDKVWAIYLLIFLSHSLAAVFAPVRSLVIPLLCERTQYVKSIGLLVSSFKIANISGSFVAALVISAVGSLRTALWIDAATFFVSFLLSASIRMPAEQPKDHTSAKASFREQFIQGARYLSSHAKLKFVASSFLLDTFVLAGVAVGALLYTQSSLGLAESNQSGMYASLIGAMAAGTAIGAWLIGLLEKRFRRQTFILVSLVMQSIIFAIIGWSTSAVAAVALFFLLGLFASGTKSPVSGYMAEMTPVDLRGRIYSIINSLQRVTAITSYALVGYIGGLGHASVAFLLVSLLIIACTGPIVWGLRDRSTSTTAEAQAS</sequence>
<keyword evidence="3" id="KW-1003">Cell membrane</keyword>
<dbReference type="InterPro" id="IPR020846">
    <property type="entry name" value="MFS_dom"/>
</dbReference>
<proteinExistence type="predicted"/>
<dbReference type="Gene3D" id="1.20.1250.20">
    <property type="entry name" value="MFS general substrate transporter like domains"/>
    <property type="match status" value="1"/>
</dbReference>
<evidence type="ECO:0000256" key="1">
    <source>
        <dbReference type="ARBA" id="ARBA00004651"/>
    </source>
</evidence>
<feature type="transmembrane region" description="Helical" evidence="7">
    <location>
        <begin position="146"/>
        <end position="169"/>
    </location>
</feature>
<evidence type="ECO:0000256" key="3">
    <source>
        <dbReference type="ARBA" id="ARBA00022475"/>
    </source>
</evidence>
<accession>A0ABR8MTU5</accession>
<dbReference type="EMBL" id="JACXZA010000002">
    <property type="protein sequence ID" value="MBD3919060.1"/>
    <property type="molecule type" value="Genomic_DNA"/>
</dbReference>
<gene>
    <name evidence="9" type="ORF">H8B09_09865</name>
</gene>
<organism evidence="9 10">
    <name type="scientific">Paenibacillus terricola</name>
    <dbReference type="NCBI Taxonomy" id="2763503"/>
    <lineage>
        <taxon>Bacteria</taxon>
        <taxon>Bacillati</taxon>
        <taxon>Bacillota</taxon>
        <taxon>Bacilli</taxon>
        <taxon>Bacillales</taxon>
        <taxon>Paenibacillaceae</taxon>
        <taxon>Paenibacillus</taxon>
    </lineage>
</organism>
<feature type="transmembrane region" description="Helical" evidence="7">
    <location>
        <begin position="84"/>
        <end position="102"/>
    </location>
</feature>
<protein>
    <submittedName>
        <fullName evidence="9">MFS transporter</fullName>
    </submittedName>
</protein>
<dbReference type="CDD" id="cd06173">
    <property type="entry name" value="MFS_MefA_like"/>
    <property type="match status" value="1"/>
</dbReference>
<dbReference type="PANTHER" id="PTHR43266">
    <property type="entry name" value="MACROLIDE-EFFLUX PROTEIN"/>
    <property type="match status" value="1"/>
</dbReference>
<keyword evidence="6 7" id="KW-0472">Membrane</keyword>
<evidence type="ECO:0000256" key="4">
    <source>
        <dbReference type="ARBA" id="ARBA00022692"/>
    </source>
</evidence>
<dbReference type="Proteomes" id="UP000609346">
    <property type="component" value="Unassembled WGS sequence"/>
</dbReference>